<feature type="transmembrane region" description="Helical" evidence="1">
    <location>
        <begin position="83"/>
        <end position="107"/>
    </location>
</feature>
<dbReference type="Proteomes" id="UP000614058">
    <property type="component" value="Unassembled WGS sequence"/>
</dbReference>
<accession>A0ABS1BSA5</accession>
<keyword evidence="3" id="KW-1185">Reference proteome</keyword>
<evidence type="ECO:0000313" key="3">
    <source>
        <dbReference type="Proteomes" id="UP000614058"/>
    </source>
</evidence>
<dbReference type="InterPro" id="IPR018729">
    <property type="entry name" value="DUF2269_transmembrane"/>
</dbReference>
<gene>
    <name evidence="2" type="ORF">JDW22_06165</name>
</gene>
<reference evidence="2 3" key="1">
    <citation type="journal article" date="2021" name="Pathogens">
        <title>Isolation and Characterization of Kingella bonacorsii sp. nov., A Novel Kingella Species Detected in a Stable Periodontitis Subject.</title>
        <authorList>
            <person name="Antezack A."/>
            <person name="Boxberger M."/>
            <person name="Rolland C."/>
            <person name="Monnet-Corti V."/>
            <person name="La Scola B."/>
        </authorList>
    </citation>
    <scope>NUCLEOTIDE SEQUENCE [LARGE SCALE GENOMIC DNA]</scope>
    <source>
        <strain evidence="2 3">Marseille-Q4569</strain>
    </source>
</reference>
<evidence type="ECO:0000313" key="2">
    <source>
        <dbReference type="EMBL" id="MBK0396171.1"/>
    </source>
</evidence>
<feature type="transmembrane region" description="Helical" evidence="1">
    <location>
        <begin position="12"/>
        <end position="32"/>
    </location>
</feature>
<comment type="caution">
    <text evidence="2">The sequence shown here is derived from an EMBL/GenBank/DDBJ whole genome shotgun (WGS) entry which is preliminary data.</text>
</comment>
<sequence length="160" mass="18080">MNAYLIVKTLHILSATLMVGTGFGTAFYLFWANRSGSVAAQAVVGRWVMKADWWFTTPAVIFQPLSGLWLLHQMGMPLSWSGAWLWVKWTLALYALAGACWLPVVWLQIQMARLSAAAWAAGETRLPARYRRCQLCWELLGYPAFCATVVIYFLMVMKPI</sequence>
<name>A0ABS1BSA5_9NEIS</name>
<protein>
    <submittedName>
        <fullName evidence="2">DUF2269 domain-containing protein</fullName>
    </submittedName>
</protein>
<keyword evidence="1" id="KW-1133">Transmembrane helix</keyword>
<dbReference type="EMBL" id="JAEHNZ010000002">
    <property type="protein sequence ID" value="MBK0396171.1"/>
    <property type="molecule type" value="Genomic_DNA"/>
</dbReference>
<evidence type="ECO:0000256" key="1">
    <source>
        <dbReference type="SAM" id="Phobius"/>
    </source>
</evidence>
<dbReference type="Pfam" id="PF10027">
    <property type="entry name" value="DUF2269"/>
    <property type="match status" value="1"/>
</dbReference>
<keyword evidence="1" id="KW-0472">Membrane</keyword>
<feature type="transmembrane region" description="Helical" evidence="1">
    <location>
        <begin position="53"/>
        <end position="71"/>
    </location>
</feature>
<dbReference type="RefSeq" id="WP_200522336.1">
    <property type="nucleotide sequence ID" value="NZ_JAEHNZ010000002.1"/>
</dbReference>
<keyword evidence="1" id="KW-0812">Transmembrane</keyword>
<feature type="transmembrane region" description="Helical" evidence="1">
    <location>
        <begin position="135"/>
        <end position="155"/>
    </location>
</feature>
<proteinExistence type="predicted"/>
<organism evidence="2 3">
    <name type="scientific">Kingella bonacorsii</name>
    <dbReference type="NCBI Taxonomy" id="2796361"/>
    <lineage>
        <taxon>Bacteria</taxon>
        <taxon>Pseudomonadati</taxon>
        <taxon>Pseudomonadota</taxon>
        <taxon>Betaproteobacteria</taxon>
        <taxon>Neisseriales</taxon>
        <taxon>Neisseriaceae</taxon>
        <taxon>Kingella</taxon>
    </lineage>
</organism>